<comment type="caution">
    <text evidence="1">The sequence shown here is derived from an EMBL/GenBank/DDBJ whole genome shotgun (WGS) entry which is preliminary data.</text>
</comment>
<sequence>MIKLPSMEDSTYLRRLSQLFMKFLTMVQLITFLLSPQVHPKPNFCLHSSIMLLDGGLGPCLICSGPHLKSVCGLLYRCPFDKKVGEFYKIVCQCDSDVMNGKCVMGCSHTSGYAVDKTPLYILEQGFERSGREFGEVSNRTDWFSMRKLLGQVVLSNGPRFAGLILTFRKVPPEVSTENPPVVLSNVFLVKQVKIFREGVGVLDGLRRNLVAELGGTPSSAMQGCRRRKDHQQ</sequence>
<organism evidence="1 2">
    <name type="scientific">Phtheirospermum japonicum</name>
    <dbReference type="NCBI Taxonomy" id="374723"/>
    <lineage>
        <taxon>Eukaryota</taxon>
        <taxon>Viridiplantae</taxon>
        <taxon>Streptophyta</taxon>
        <taxon>Embryophyta</taxon>
        <taxon>Tracheophyta</taxon>
        <taxon>Spermatophyta</taxon>
        <taxon>Magnoliopsida</taxon>
        <taxon>eudicotyledons</taxon>
        <taxon>Gunneridae</taxon>
        <taxon>Pentapetalae</taxon>
        <taxon>asterids</taxon>
        <taxon>lamiids</taxon>
        <taxon>Lamiales</taxon>
        <taxon>Orobanchaceae</taxon>
        <taxon>Orobanchaceae incertae sedis</taxon>
        <taxon>Phtheirospermum</taxon>
    </lineage>
</organism>
<dbReference type="AlphaFoldDB" id="A0A830CZB1"/>
<dbReference type="EMBL" id="BMAC01000689">
    <property type="protein sequence ID" value="GFQ01505.1"/>
    <property type="molecule type" value="Genomic_DNA"/>
</dbReference>
<evidence type="ECO:0000313" key="2">
    <source>
        <dbReference type="Proteomes" id="UP000653305"/>
    </source>
</evidence>
<gene>
    <name evidence="1" type="ORF">PHJA_002294400</name>
</gene>
<reference evidence="1" key="1">
    <citation type="submission" date="2020-07" db="EMBL/GenBank/DDBJ databases">
        <title>Ethylene signaling mediates host invasion by parasitic plants.</title>
        <authorList>
            <person name="Yoshida S."/>
        </authorList>
    </citation>
    <scope>NUCLEOTIDE SEQUENCE</scope>
    <source>
        <strain evidence="1">Okayama</strain>
    </source>
</reference>
<keyword evidence="2" id="KW-1185">Reference proteome</keyword>
<dbReference type="Proteomes" id="UP000653305">
    <property type="component" value="Unassembled WGS sequence"/>
</dbReference>
<accession>A0A830CZB1</accession>
<evidence type="ECO:0000313" key="1">
    <source>
        <dbReference type="EMBL" id="GFQ01505.1"/>
    </source>
</evidence>
<name>A0A830CZB1_9LAMI</name>
<protein>
    <submittedName>
        <fullName evidence="1">Uncharacterized protein</fullName>
    </submittedName>
</protein>
<proteinExistence type="predicted"/>